<organism evidence="7 8">
    <name type="scientific">Ornithinimicrobium pratense</name>
    <dbReference type="NCBI Taxonomy" id="2593973"/>
    <lineage>
        <taxon>Bacteria</taxon>
        <taxon>Bacillati</taxon>
        <taxon>Actinomycetota</taxon>
        <taxon>Actinomycetes</taxon>
        <taxon>Micrococcales</taxon>
        <taxon>Ornithinimicrobiaceae</taxon>
        <taxon>Ornithinimicrobium</taxon>
    </lineage>
</organism>
<accession>A0A5J6V6U5</accession>
<dbReference type="InterPro" id="IPR016035">
    <property type="entry name" value="Acyl_Trfase/lysoPLipase"/>
</dbReference>
<protein>
    <recommendedName>
        <fullName evidence="1">[acyl-carrier-protein] S-malonyltransferase</fullName>
        <ecNumber evidence="1">2.3.1.39</ecNumber>
    </recommendedName>
</protein>
<dbReference type="InterPro" id="IPR001227">
    <property type="entry name" value="Ac_transferase_dom_sf"/>
</dbReference>
<dbReference type="Proteomes" id="UP000326546">
    <property type="component" value="Chromosome"/>
</dbReference>
<dbReference type="PANTHER" id="PTHR42681">
    <property type="entry name" value="MALONYL-COA-ACYL CARRIER PROTEIN TRANSACYLASE, MITOCHONDRIAL"/>
    <property type="match status" value="1"/>
</dbReference>
<name>A0A5J6V6U5_9MICO</name>
<feature type="region of interest" description="Disordered" evidence="5">
    <location>
        <begin position="304"/>
        <end position="325"/>
    </location>
</feature>
<dbReference type="SUPFAM" id="SSF52151">
    <property type="entry name" value="FabD/lysophospholipase-like"/>
    <property type="match status" value="1"/>
</dbReference>
<dbReference type="GO" id="GO:0006633">
    <property type="term" value="P:fatty acid biosynthetic process"/>
    <property type="evidence" value="ECO:0007669"/>
    <property type="project" value="TreeGrafter"/>
</dbReference>
<evidence type="ECO:0000313" key="8">
    <source>
        <dbReference type="Proteomes" id="UP000326546"/>
    </source>
</evidence>
<dbReference type="EMBL" id="CP044427">
    <property type="protein sequence ID" value="QFG68846.1"/>
    <property type="molecule type" value="Genomic_DNA"/>
</dbReference>
<feature type="domain" description="Malonyl-CoA:ACP transacylase (MAT)" evidence="6">
    <location>
        <begin position="5"/>
        <end position="303"/>
    </location>
</feature>
<dbReference type="Gene3D" id="3.30.70.250">
    <property type="entry name" value="Malonyl-CoA ACP transacylase, ACP-binding"/>
    <property type="match status" value="1"/>
</dbReference>
<dbReference type="GO" id="GO:0005829">
    <property type="term" value="C:cytosol"/>
    <property type="evidence" value="ECO:0007669"/>
    <property type="project" value="TreeGrafter"/>
</dbReference>
<dbReference type="AlphaFoldDB" id="A0A5J6V6U5"/>
<evidence type="ECO:0000256" key="2">
    <source>
        <dbReference type="ARBA" id="ARBA00022679"/>
    </source>
</evidence>
<dbReference type="InterPro" id="IPR014043">
    <property type="entry name" value="Acyl_transferase_dom"/>
</dbReference>
<evidence type="ECO:0000256" key="3">
    <source>
        <dbReference type="ARBA" id="ARBA00023315"/>
    </source>
</evidence>
<evidence type="ECO:0000256" key="4">
    <source>
        <dbReference type="ARBA" id="ARBA00048462"/>
    </source>
</evidence>
<dbReference type="SUPFAM" id="SSF55048">
    <property type="entry name" value="Probable ACP-binding domain of malonyl-CoA ACP transacylase"/>
    <property type="match status" value="1"/>
</dbReference>
<dbReference type="Gene3D" id="3.40.366.10">
    <property type="entry name" value="Malonyl-Coenzyme A Acyl Carrier Protein, domain 2"/>
    <property type="match status" value="1"/>
</dbReference>
<gene>
    <name evidence="7" type="ORF">FY030_09145</name>
</gene>
<dbReference type="GO" id="GO:0004314">
    <property type="term" value="F:[acyl-carrier-protein] S-malonyltransferase activity"/>
    <property type="evidence" value="ECO:0007669"/>
    <property type="project" value="UniProtKB-EC"/>
</dbReference>
<keyword evidence="2 7" id="KW-0808">Transferase</keyword>
<dbReference type="InterPro" id="IPR016036">
    <property type="entry name" value="Malonyl_transacylase_ACP-bd"/>
</dbReference>
<evidence type="ECO:0000256" key="5">
    <source>
        <dbReference type="SAM" id="MobiDB-lite"/>
    </source>
</evidence>
<keyword evidence="3" id="KW-0012">Acyltransferase</keyword>
<dbReference type="PANTHER" id="PTHR42681:SF1">
    <property type="entry name" value="MALONYL-COA-ACYL CARRIER PROTEIN TRANSACYLASE, MITOCHONDRIAL"/>
    <property type="match status" value="1"/>
</dbReference>
<dbReference type="SMART" id="SM00827">
    <property type="entry name" value="PKS_AT"/>
    <property type="match status" value="1"/>
</dbReference>
<proteinExistence type="predicted"/>
<keyword evidence="8" id="KW-1185">Reference proteome</keyword>
<dbReference type="RefSeq" id="WP_158061232.1">
    <property type="nucleotide sequence ID" value="NZ_CP044427.1"/>
</dbReference>
<dbReference type="OrthoDB" id="3248271at2"/>
<comment type="catalytic activity">
    <reaction evidence="4">
        <text>holo-[ACP] + malonyl-CoA = malonyl-[ACP] + CoA</text>
        <dbReference type="Rhea" id="RHEA:41792"/>
        <dbReference type="Rhea" id="RHEA-COMP:9623"/>
        <dbReference type="Rhea" id="RHEA-COMP:9685"/>
        <dbReference type="ChEBI" id="CHEBI:57287"/>
        <dbReference type="ChEBI" id="CHEBI:57384"/>
        <dbReference type="ChEBI" id="CHEBI:64479"/>
        <dbReference type="ChEBI" id="CHEBI:78449"/>
        <dbReference type="EC" id="2.3.1.39"/>
    </reaction>
</comment>
<dbReference type="InterPro" id="IPR050858">
    <property type="entry name" value="Mal-CoA-ACP_Trans/PKS_FabD"/>
</dbReference>
<evidence type="ECO:0000256" key="1">
    <source>
        <dbReference type="ARBA" id="ARBA00013258"/>
    </source>
</evidence>
<dbReference type="EC" id="2.3.1.39" evidence="1"/>
<sequence length="325" mass="33886">MLVIVAPGQGSQTPGFLAPWLELPGVRDRAEWLSAVAGIDLVAHGTTSDADTIRDTAVAQPLLVAAGLVTLRALFPQADALPHSVGAVSGHSVGEITAAVAAGVLSAEQAMVFVRERGRGMAQASDVMPTGMSAVVGGDPEEVRAALEQHGLTPANMNGAGQVVAAGTLEQLAQLAAEPPTRARVIPLQVAGAFHTHHMQPAVDRLARYARAIEVRDPRLPLVSNADGDVVQDGQEVLHRLVTQVSSPVRWDLTMQTFADRGVSALIEIAPAGTLVGLAKRGLKGVETLALKTPDDLEAAQRIIAEHGAADPVPEQPSRTPQEDQ</sequence>
<reference evidence="7 8" key="1">
    <citation type="submission" date="2019-09" db="EMBL/GenBank/DDBJ databases">
        <title>Serinicoccus pratensis sp. nov., isolated from meadow soil.</title>
        <authorList>
            <person name="Zhang W."/>
        </authorList>
    </citation>
    <scope>NUCLEOTIDE SEQUENCE [LARGE SCALE GENOMIC DNA]</scope>
    <source>
        <strain evidence="7 8">W204</strain>
    </source>
</reference>
<evidence type="ECO:0000313" key="7">
    <source>
        <dbReference type="EMBL" id="QFG68846.1"/>
    </source>
</evidence>
<evidence type="ECO:0000259" key="6">
    <source>
        <dbReference type="SMART" id="SM00827"/>
    </source>
</evidence>
<dbReference type="Pfam" id="PF00698">
    <property type="entry name" value="Acyl_transf_1"/>
    <property type="match status" value="1"/>
</dbReference>
<dbReference type="KEGG" id="serw:FY030_09145"/>